<name>A0A1F4S5V2_UNCSA</name>
<dbReference type="PIRSF" id="PIRSF005965">
    <property type="entry name" value="Chor_mut_AroH"/>
    <property type="match status" value="1"/>
</dbReference>
<dbReference type="AlphaFoldDB" id="A0A1F4S5V2"/>
<feature type="binding site" evidence="2">
    <location>
        <position position="106"/>
    </location>
    <ligand>
        <name>prephenate</name>
        <dbReference type="ChEBI" id="CHEBI:29934"/>
    </ligand>
</feature>
<gene>
    <name evidence="4" type="ORF">A2290_05720</name>
</gene>
<accession>A0A1F4S5V2</accession>
<keyword evidence="2 3" id="KW-0028">Amino-acid biosynthesis</keyword>
<protein>
    <recommendedName>
        <fullName evidence="1 3">chorismate mutase</fullName>
        <ecNumber evidence="1 3">5.4.99.5</ecNumber>
    </recommendedName>
</protein>
<dbReference type="GO" id="GO:0046417">
    <property type="term" value="P:chorismate metabolic process"/>
    <property type="evidence" value="ECO:0007669"/>
    <property type="project" value="TreeGrafter"/>
</dbReference>
<evidence type="ECO:0000313" key="4">
    <source>
        <dbReference type="EMBL" id="OGC15816.1"/>
    </source>
</evidence>
<proteinExistence type="predicted"/>
<dbReference type="EMBL" id="MEUA01000017">
    <property type="protein sequence ID" value="OGC15816.1"/>
    <property type="molecule type" value="Genomic_DNA"/>
</dbReference>
<comment type="caution">
    <text evidence="4">The sequence shown here is derived from an EMBL/GenBank/DDBJ whole genome shotgun (WGS) entry which is preliminary data.</text>
</comment>
<feature type="binding site" evidence="2">
    <location>
        <position position="6"/>
    </location>
    <ligand>
        <name>prephenate</name>
        <dbReference type="ChEBI" id="CHEBI:29934"/>
    </ligand>
</feature>
<dbReference type="InterPro" id="IPR008243">
    <property type="entry name" value="Chorismate_mutase_AroH"/>
</dbReference>
<dbReference type="PANTHER" id="PTHR21164">
    <property type="entry name" value="CHORISMATE MUTASE"/>
    <property type="match status" value="1"/>
</dbReference>
<dbReference type="PANTHER" id="PTHR21164:SF0">
    <property type="entry name" value="CHORISMATE MUTASE AROH"/>
    <property type="match status" value="1"/>
</dbReference>
<reference evidence="4 5" key="1">
    <citation type="journal article" date="2016" name="Nat. Commun.">
        <title>Thousands of microbial genomes shed light on interconnected biogeochemical processes in an aquifer system.</title>
        <authorList>
            <person name="Anantharaman K."/>
            <person name="Brown C.T."/>
            <person name="Hug L.A."/>
            <person name="Sharon I."/>
            <person name="Castelle C.J."/>
            <person name="Probst A.J."/>
            <person name="Thomas B.C."/>
            <person name="Singh A."/>
            <person name="Wilkins M.J."/>
            <person name="Karaoz U."/>
            <person name="Brodie E.L."/>
            <person name="Williams K.H."/>
            <person name="Hubbard S.S."/>
            <person name="Banfield J.F."/>
        </authorList>
    </citation>
    <scope>NUCLEOTIDE SEQUENCE [LARGE SCALE GENOMIC DNA]</scope>
</reference>
<dbReference type="PROSITE" id="PS51167">
    <property type="entry name" value="CHORISMATE_MUT_1"/>
    <property type="match status" value="1"/>
</dbReference>
<feature type="binding site" evidence="2">
    <location>
        <position position="88"/>
    </location>
    <ligand>
        <name>prephenate</name>
        <dbReference type="ChEBI" id="CHEBI:29934"/>
    </ligand>
</feature>
<evidence type="ECO:0000256" key="1">
    <source>
        <dbReference type="NCBIfam" id="TIGR01796"/>
    </source>
</evidence>
<dbReference type="GO" id="GO:0008652">
    <property type="term" value="P:amino acid biosynthetic process"/>
    <property type="evidence" value="ECO:0007669"/>
    <property type="project" value="UniProtKB-UniRule"/>
</dbReference>
<dbReference type="CDD" id="cd02185">
    <property type="entry name" value="AroH"/>
    <property type="match status" value="1"/>
</dbReference>
<dbReference type="GO" id="GO:0004106">
    <property type="term" value="F:chorismate mutase activity"/>
    <property type="evidence" value="ECO:0007669"/>
    <property type="project" value="UniProtKB-UniRule"/>
</dbReference>
<organism evidence="4 5">
    <name type="scientific">candidate division WOR-1 bacterium RIFOXYB2_FULL_36_35</name>
    <dbReference type="NCBI Taxonomy" id="1802578"/>
    <lineage>
        <taxon>Bacteria</taxon>
        <taxon>Bacillati</taxon>
        <taxon>Saganbacteria</taxon>
    </lineage>
</organism>
<dbReference type="Pfam" id="PF07736">
    <property type="entry name" value="CM_1"/>
    <property type="match status" value="1"/>
</dbReference>
<dbReference type="EC" id="5.4.99.5" evidence="1 3"/>
<dbReference type="GO" id="GO:0009073">
    <property type="term" value="P:aromatic amino acid family biosynthetic process"/>
    <property type="evidence" value="ECO:0007669"/>
    <property type="project" value="UniProtKB-UniRule"/>
</dbReference>
<comment type="catalytic activity">
    <reaction evidence="3">
        <text>chorismate = prephenate</text>
        <dbReference type="Rhea" id="RHEA:13897"/>
        <dbReference type="ChEBI" id="CHEBI:29748"/>
        <dbReference type="ChEBI" id="CHEBI:29934"/>
        <dbReference type="EC" id="5.4.99.5"/>
    </reaction>
</comment>
<evidence type="ECO:0000256" key="3">
    <source>
        <dbReference type="PROSITE-ProRule" id="PRU00514"/>
    </source>
</evidence>
<dbReference type="InterPro" id="IPR035959">
    <property type="entry name" value="RutC-like_sf"/>
</dbReference>
<dbReference type="NCBIfam" id="TIGR01796">
    <property type="entry name" value="CM_mono_aroH"/>
    <property type="match status" value="1"/>
</dbReference>
<dbReference type="SUPFAM" id="SSF55298">
    <property type="entry name" value="YjgF-like"/>
    <property type="match status" value="1"/>
</dbReference>
<evidence type="ECO:0000313" key="5">
    <source>
        <dbReference type="Proteomes" id="UP000177905"/>
    </source>
</evidence>
<dbReference type="Proteomes" id="UP000177905">
    <property type="component" value="Unassembled WGS sequence"/>
</dbReference>
<keyword evidence="3" id="KW-0413">Isomerase</keyword>
<sequence length="116" mass="12929">MLRGVRGATTVENNTVSDVLNATKELLKEILDANSLNVNDIASIIFSATDDLNAEFPAKAARLMGLDQVPLLCSREIAVPKSLEKCIRVLMHINSNKQQKEIKHIYLKNAKDLRKE</sequence>
<dbReference type="Gene3D" id="3.30.1330.40">
    <property type="entry name" value="RutC-like"/>
    <property type="match status" value="1"/>
</dbReference>
<evidence type="ECO:0000256" key="2">
    <source>
        <dbReference type="PIRSR" id="PIRSR005965-1"/>
    </source>
</evidence>
<keyword evidence="2 3" id="KW-0057">Aromatic amino acid biosynthesis</keyword>